<sequence length="160" mass="18881">MRKKKLFRRAITQYRNKNKKINFLCDCHCHGYAAFSKQIRGKIDLDPKIDGNKFDYQKEVKFLGVKFDSGLNFRSMFKIDSVNAEWCNIQSYINCKSLLMMCKNSAVRYILKLKCDTPSNILYHEAFDKLKLLTVSNRLFSAKKIKDKNKFQIIKKKSMN</sequence>
<protein>
    <recommendedName>
        <fullName evidence="3">RNA-directed DNA polymerase from mobile element jockey-like</fullName>
    </recommendedName>
</protein>
<keyword evidence="2" id="KW-1185">Reference proteome</keyword>
<dbReference type="EMBL" id="REGN01007143">
    <property type="protein sequence ID" value="RNA07133.1"/>
    <property type="molecule type" value="Genomic_DNA"/>
</dbReference>
<evidence type="ECO:0000313" key="2">
    <source>
        <dbReference type="Proteomes" id="UP000276133"/>
    </source>
</evidence>
<dbReference type="AlphaFoldDB" id="A0A3M7Q6Z7"/>
<evidence type="ECO:0000313" key="1">
    <source>
        <dbReference type="EMBL" id="RNA07133.1"/>
    </source>
</evidence>
<comment type="caution">
    <text evidence="1">The sequence shown here is derived from an EMBL/GenBank/DDBJ whole genome shotgun (WGS) entry which is preliminary data.</text>
</comment>
<accession>A0A3M7Q6Z7</accession>
<evidence type="ECO:0008006" key="3">
    <source>
        <dbReference type="Google" id="ProtNLM"/>
    </source>
</evidence>
<dbReference type="OrthoDB" id="5953030at2759"/>
<proteinExistence type="predicted"/>
<reference evidence="1 2" key="1">
    <citation type="journal article" date="2018" name="Sci. Rep.">
        <title>Genomic signatures of local adaptation to the degree of environmental predictability in rotifers.</title>
        <authorList>
            <person name="Franch-Gras L."/>
            <person name="Hahn C."/>
            <person name="Garcia-Roger E.M."/>
            <person name="Carmona M.J."/>
            <person name="Serra M."/>
            <person name="Gomez A."/>
        </authorList>
    </citation>
    <scope>NUCLEOTIDE SEQUENCE [LARGE SCALE GENOMIC DNA]</scope>
    <source>
        <strain evidence="1">HYR1</strain>
    </source>
</reference>
<dbReference type="Proteomes" id="UP000276133">
    <property type="component" value="Unassembled WGS sequence"/>
</dbReference>
<gene>
    <name evidence="1" type="ORF">BpHYR1_053296</name>
</gene>
<name>A0A3M7Q6Z7_BRAPC</name>
<organism evidence="1 2">
    <name type="scientific">Brachionus plicatilis</name>
    <name type="common">Marine rotifer</name>
    <name type="synonym">Brachionus muelleri</name>
    <dbReference type="NCBI Taxonomy" id="10195"/>
    <lineage>
        <taxon>Eukaryota</taxon>
        <taxon>Metazoa</taxon>
        <taxon>Spiralia</taxon>
        <taxon>Gnathifera</taxon>
        <taxon>Rotifera</taxon>
        <taxon>Eurotatoria</taxon>
        <taxon>Monogononta</taxon>
        <taxon>Pseudotrocha</taxon>
        <taxon>Ploima</taxon>
        <taxon>Brachionidae</taxon>
        <taxon>Brachionus</taxon>
    </lineage>
</organism>